<name>A0A2S2QPU3_9HEMI</name>
<dbReference type="Pfam" id="PF10545">
    <property type="entry name" value="MADF_DNA_bdg"/>
    <property type="match status" value="1"/>
</dbReference>
<organism evidence="2">
    <name type="scientific">Sipha flava</name>
    <name type="common">yellow sugarcane aphid</name>
    <dbReference type="NCBI Taxonomy" id="143950"/>
    <lineage>
        <taxon>Eukaryota</taxon>
        <taxon>Metazoa</taxon>
        <taxon>Ecdysozoa</taxon>
        <taxon>Arthropoda</taxon>
        <taxon>Hexapoda</taxon>
        <taxon>Insecta</taxon>
        <taxon>Pterygota</taxon>
        <taxon>Neoptera</taxon>
        <taxon>Paraneoptera</taxon>
        <taxon>Hemiptera</taxon>
        <taxon>Sternorrhyncha</taxon>
        <taxon>Aphidomorpha</taxon>
        <taxon>Aphidoidea</taxon>
        <taxon>Aphididae</taxon>
        <taxon>Sipha</taxon>
    </lineage>
</organism>
<evidence type="ECO:0000259" key="1">
    <source>
        <dbReference type="PROSITE" id="PS51029"/>
    </source>
</evidence>
<dbReference type="SMART" id="SM00595">
    <property type="entry name" value="MADF"/>
    <property type="match status" value="1"/>
</dbReference>
<sequence>MAERWTDSDMTKFLELYKEKELLWNPKLDSYRDNSARIAALDDIINNLQKPNLTQNDLKIKIKNIRTIYCRELTKLLKSKIIGVGTNDIYKPGLRWFEQADEYLRTVTEAKHNKSYLMLRNKIQVENMKTSNLKMKSTKTPIISTIEKEISKLDGIAKGCVDNEFETFGKHVANQMRKIPLERALILQNDIQGLLTRERLRCLSYSKVLSTSSTSVSTTRTLLCSNSTRHYSSDTSSTDQPTVCVNTIEETENSCKADILAQAWSNVNMCDFNN</sequence>
<evidence type="ECO:0000313" key="2">
    <source>
        <dbReference type="EMBL" id="MBY79765.1"/>
    </source>
</evidence>
<feature type="domain" description="MADF" evidence="1">
    <location>
        <begin position="12"/>
        <end position="109"/>
    </location>
</feature>
<gene>
    <name evidence="2" type="ORF">g.32424</name>
</gene>
<dbReference type="PANTHER" id="PTHR21505">
    <property type="entry name" value="MADF DOMAIN-CONTAINING PROTEIN-RELATED"/>
    <property type="match status" value="1"/>
</dbReference>
<proteinExistence type="predicted"/>
<dbReference type="PANTHER" id="PTHR21505:SF8">
    <property type="entry name" value="DPT-YFP REPRESSOR BY OVEREXPRESSION, ISOFORM D-RELATED"/>
    <property type="match status" value="1"/>
</dbReference>
<dbReference type="InterPro" id="IPR006578">
    <property type="entry name" value="MADF-dom"/>
</dbReference>
<protein>
    <recommendedName>
        <fullName evidence="1">MADF domain-containing protein</fullName>
    </recommendedName>
</protein>
<accession>A0A2S2QPU3</accession>
<dbReference type="PROSITE" id="PS51029">
    <property type="entry name" value="MADF"/>
    <property type="match status" value="1"/>
</dbReference>
<dbReference type="AlphaFoldDB" id="A0A2S2QPU3"/>
<reference evidence="2" key="1">
    <citation type="submission" date="2018-04" db="EMBL/GenBank/DDBJ databases">
        <title>Transcriptome assembly of Sipha flava.</title>
        <authorList>
            <person name="Scully E.D."/>
            <person name="Geib S.M."/>
            <person name="Palmer N.A."/>
            <person name="Koch K."/>
            <person name="Bradshaw J."/>
            <person name="Heng-Moss T."/>
            <person name="Sarath G."/>
        </authorList>
    </citation>
    <scope>NUCLEOTIDE SEQUENCE</scope>
</reference>
<dbReference type="EMBL" id="GGMS01010562">
    <property type="protein sequence ID" value="MBY79765.1"/>
    <property type="molecule type" value="Transcribed_RNA"/>
</dbReference>
<dbReference type="OrthoDB" id="6629625at2759"/>